<proteinExistence type="predicted"/>
<keyword evidence="3" id="KW-1185">Reference proteome</keyword>
<evidence type="ECO:0000313" key="2">
    <source>
        <dbReference type="EMBL" id="NHQ84711.1"/>
    </source>
</evidence>
<evidence type="ECO:0000313" key="3">
    <source>
        <dbReference type="Proteomes" id="UP000712570"/>
    </source>
</evidence>
<dbReference type="InterPro" id="IPR025311">
    <property type="entry name" value="DUF4166"/>
</dbReference>
<comment type="caution">
    <text evidence="2">The sequence shown here is derived from an EMBL/GenBank/DDBJ whole genome shotgun (WGS) entry which is preliminary data.</text>
</comment>
<reference evidence="2 3" key="1">
    <citation type="submission" date="2020-03" db="EMBL/GenBank/DDBJ databases">
        <title>Draft genome sequence of environmentally isolated violet-colored cultures.</title>
        <authorList>
            <person name="Wilson H.S."/>
        </authorList>
    </citation>
    <scope>NUCLEOTIDE SEQUENCE [LARGE SCALE GENOMIC DNA]</scope>
    <source>
        <strain evidence="2 3">HSC-16F04</strain>
    </source>
</reference>
<protein>
    <submittedName>
        <fullName evidence="2">DUF4166 domain-containing protein</fullName>
    </submittedName>
</protein>
<evidence type="ECO:0000259" key="1">
    <source>
        <dbReference type="Pfam" id="PF13761"/>
    </source>
</evidence>
<organism evidence="2 3">
    <name type="scientific">Iodobacter violaceini</name>
    <dbReference type="NCBI Taxonomy" id="3044271"/>
    <lineage>
        <taxon>Bacteria</taxon>
        <taxon>Pseudomonadati</taxon>
        <taxon>Pseudomonadota</taxon>
        <taxon>Betaproteobacteria</taxon>
        <taxon>Neisseriales</taxon>
        <taxon>Chitinibacteraceae</taxon>
        <taxon>Iodobacter</taxon>
    </lineage>
</organism>
<sequence length="176" mass="19953">MPSLYQQALSQDFAQLSPLLQTLHGAEQQLWQGQADVKWGKPRLIRGLLYLAMRLRLLPAAGQNLPCQVKIRQDAKGEVWQRRFAQSPMQSRQRWRNGALWEQMGPLALQLHSKVSQGQLLQSSQTARCFGLPLPLQVTAREWAISNVMHFDVEIGFKKGSMILHYSGALRPVAEV</sequence>
<dbReference type="RefSeq" id="WP_166820986.1">
    <property type="nucleotide sequence ID" value="NZ_JAAOLX010000001.1"/>
</dbReference>
<dbReference type="Proteomes" id="UP000712570">
    <property type="component" value="Unassembled WGS sequence"/>
</dbReference>
<feature type="domain" description="DUF4166" evidence="1">
    <location>
        <begin position="16"/>
        <end position="169"/>
    </location>
</feature>
<gene>
    <name evidence="2" type="ORF">HA050_01085</name>
</gene>
<dbReference type="EMBL" id="JAAOLX010000001">
    <property type="protein sequence ID" value="NHQ84711.1"/>
    <property type="molecule type" value="Genomic_DNA"/>
</dbReference>
<dbReference type="Pfam" id="PF13761">
    <property type="entry name" value="DUF4166"/>
    <property type="match status" value="1"/>
</dbReference>
<name>A0ABX0KM85_9NEIS</name>
<accession>A0ABX0KM85</accession>